<evidence type="ECO:0000313" key="1">
    <source>
        <dbReference type="EMBL" id="PHV70581.1"/>
    </source>
</evidence>
<keyword evidence="2" id="KW-1185">Reference proteome</keyword>
<proteinExistence type="predicted"/>
<reference evidence="1" key="1">
    <citation type="submission" date="2017-10" db="EMBL/GenBank/DDBJ databases">
        <title>Genome sequence of cellulolytic Lachnospiraceae bacterium XHS1971 isolated from hotspring sediment.</title>
        <authorList>
            <person name="Vasudevan G."/>
            <person name="Joshi A.J."/>
            <person name="Hivarkar S."/>
            <person name="Lanjekar V.B."/>
            <person name="Dhakephalkar P.K."/>
            <person name="Dagar S."/>
        </authorList>
    </citation>
    <scope>NUCLEOTIDE SEQUENCE</scope>
    <source>
        <strain evidence="1">XHS1971</strain>
    </source>
</reference>
<organism evidence="1 2">
    <name type="scientific">Sporanaerobium hydrogeniformans</name>
    <dbReference type="NCBI Taxonomy" id="3072179"/>
    <lineage>
        <taxon>Bacteria</taxon>
        <taxon>Bacillati</taxon>
        <taxon>Bacillota</taxon>
        <taxon>Clostridia</taxon>
        <taxon>Lachnospirales</taxon>
        <taxon>Lachnospiraceae</taxon>
        <taxon>Sporanaerobium</taxon>
    </lineage>
</organism>
<name>A0AC61DD62_9FIRM</name>
<evidence type="ECO:0000313" key="2">
    <source>
        <dbReference type="Proteomes" id="UP000224460"/>
    </source>
</evidence>
<dbReference type="Proteomes" id="UP000224460">
    <property type="component" value="Unassembled WGS sequence"/>
</dbReference>
<gene>
    <name evidence="1" type="ORF">CS063_09775</name>
</gene>
<protein>
    <submittedName>
        <fullName evidence="1">Asp-tRNA(Asn)/Glu-tRNA(Gln) amidotransferase GatCAB subunit A</fullName>
    </submittedName>
</protein>
<dbReference type="EMBL" id="PEDL01000009">
    <property type="protein sequence ID" value="PHV70581.1"/>
    <property type="molecule type" value="Genomic_DNA"/>
</dbReference>
<accession>A0AC61DD62</accession>
<sequence>MELCDRNIAELRTLLDSKELSSVELTRYYLNRIEKIDAQIDSYITVCADEAIQAAKKADERIAKGQAKALTGIPISIKDNMCIEGIRTTCGSKMLESFIPPYSATVIHKLLNEQAVILGKTSMDEFAMGGSTQTSYYKKTKNPHDLTRVPGGSSGGSAAAVAARLSAISLGSDTGGSIRQPAAFCGITGMKPTYGSVSRFGLIAFGSSLDQIGPMAHSAKECATILNTIGGYDCNDGTSSRQEIDFESLLGKDIKGMIVALPKEFFEEGIDKEVRESVLAAAKKYEEMGVCIEEVSMPSLKYAIAAYYLLSSAEASSNLSRYDGIKFGYCMPHAKTYKERIERTRREGFGDEVKRRILLGTYALSSGYYDAYYKKALYIREKIKEEYNKIFERCDVMLTPTAPTVAFKRGAIENDPVKMYLADICTVTVNIAGLPGISTTCGYDKDNMPIGMSIIGKAFDDAKVIQVADAFEKDFIRKAPSL</sequence>
<comment type="caution">
    <text evidence="1">The sequence shown here is derived from an EMBL/GenBank/DDBJ whole genome shotgun (WGS) entry which is preliminary data.</text>
</comment>